<dbReference type="InterPro" id="IPR019632">
    <property type="entry name" value="DUF2497"/>
</dbReference>
<dbReference type="Proteomes" id="UP000432089">
    <property type="component" value="Unassembled WGS sequence"/>
</dbReference>
<comment type="caution">
    <text evidence="2">The sequence shown here is derived from an EMBL/GenBank/DDBJ whole genome shotgun (WGS) entry which is preliminary data.</text>
</comment>
<sequence length="303" mass="33256">MPGPETNRRAADRVNEMSSASSRKEPSMDEILASIRRIIENGDEPAGKQAPVADKVADAPLRGTSVDATPAPLPRFDIHYASLKDEPDDEVSDDDLRDLEATDFAEELVTEPTSDELSDLHDGVSTTADTAPRDHSGDTSHAQQHGYAVPPPAGNENIVRADGEEDAGGEERAISSRDFSFEFDDDDFEAALRSEETWPAASPRIPDAEHPSQPVHRAAKPPMPESVIEGASALLSAQAGDQVAAAFDDLTRAIRDGQMRSMEEMAREMMRPMLQEWLDDNLPRIVERLVRDEIERIARGPRR</sequence>
<accession>A0A7V7PS93</accession>
<evidence type="ECO:0000313" key="2">
    <source>
        <dbReference type="EMBL" id="KAB0681994.1"/>
    </source>
</evidence>
<dbReference type="EMBL" id="VZDO01000002">
    <property type="protein sequence ID" value="KAB0681994.1"/>
    <property type="molecule type" value="Genomic_DNA"/>
</dbReference>
<keyword evidence="3" id="KW-1185">Reference proteome</keyword>
<gene>
    <name evidence="2" type="ORF">F6X38_04090</name>
</gene>
<proteinExistence type="predicted"/>
<reference evidence="2 3" key="1">
    <citation type="submission" date="2019-09" db="EMBL/GenBank/DDBJ databases">
        <title>YIM 132180 draft genome.</title>
        <authorList>
            <person name="Zhang K."/>
        </authorList>
    </citation>
    <scope>NUCLEOTIDE SEQUENCE [LARGE SCALE GENOMIC DNA]</scope>
    <source>
        <strain evidence="2 3">YIM 132180</strain>
    </source>
</reference>
<feature type="compositionally biased region" description="Basic and acidic residues" evidence="1">
    <location>
        <begin position="1"/>
        <end position="15"/>
    </location>
</feature>
<dbReference type="AlphaFoldDB" id="A0A7V7PS93"/>
<evidence type="ECO:0000313" key="3">
    <source>
        <dbReference type="Proteomes" id="UP000432089"/>
    </source>
</evidence>
<protein>
    <submittedName>
        <fullName evidence="2">DUF2497 domain-containing protein</fullName>
    </submittedName>
</protein>
<feature type="region of interest" description="Disordered" evidence="1">
    <location>
        <begin position="102"/>
        <end position="223"/>
    </location>
</feature>
<name>A0A7V7PS93_9HYPH</name>
<feature type="compositionally biased region" description="Acidic residues" evidence="1">
    <location>
        <begin position="102"/>
        <end position="117"/>
    </location>
</feature>
<dbReference type="Pfam" id="PF10691">
    <property type="entry name" value="DUF2497"/>
    <property type="match status" value="1"/>
</dbReference>
<organism evidence="2 3">
    <name type="scientific">Plantimonas leprariae</name>
    <dbReference type="NCBI Taxonomy" id="2615207"/>
    <lineage>
        <taxon>Bacteria</taxon>
        <taxon>Pseudomonadati</taxon>
        <taxon>Pseudomonadota</taxon>
        <taxon>Alphaproteobacteria</taxon>
        <taxon>Hyphomicrobiales</taxon>
        <taxon>Aurantimonadaceae</taxon>
        <taxon>Plantimonas</taxon>
    </lineage>
</organism>
<evidence type="ECO:0000256" key="1">
    <source>
        <dbReference type="SAM" id="MobiDB-lite"/>
    </source>
</evidence>
<feature type="region of interest" description="Disordered" evidence="1">
    <location>
        <begin position="1"/>
        <end position="75"/>
    </location>
</feature>